<dbReference type="Pfam" id="PF13456">
    <property type="entry name" value="RVT_3"/>
    <property type="match status" value="1"/>
</dbReference>
<dbReference type="InterPro" id="IPR012337">
    <property type="entry name" value="RNaseH-like_sf"/>
</dbReference>
<dbReference type="PANTHER" id="PTHR47074">
    <property type="entry name" value="BNAC02G40300D PROTEIN"/>
    <property type="match status" value="1"/>
</dbReference>
<organism evidence="2 3">
    <name type="scientific">Dipteronia sinensis</name>
    <dbReference type="NCBI Taxonomy" id="43782"/>
    <lineage>
        <taxon>Eukaryota</taxon>
        <taxon>Viridiplantae</taxon>
        <taxon>Streptophyta</taxon>
        <taxon>Embryophyta</taxon>
        <taxon>Tracheophyta</taxon>
        <taxon>Spermatophyta</taxon>
        <taxon>Magnoliopsida</taxon>
        <taxon>eudicotyledons</taxon>
        <taxon>Gunneridae</taxon>
        <taxon>Pentapetalae</taxon>
        <taxon>rosids</taxon>
        <taxon>malvids</taxon>
        <taxon>Sapindales</taxon>
        <taxon>Sapindaceae</taxon>
        <taxon>Hippocastanoideae</taxon>
        <taxon>Acereae</taxon>
        <taxon>Dipteronia</taxon>
    </lineage>
</organism>
<protein>
    <recommendedName>
        <fullName evidence="1">RNase H type-1 domain-containing protein</fullName>
    </recommendedName>
</protein>
<proteinExistence type="predicted"/>
<comment type="caution">
    <text evidence="2">The sequence shown here is derived from an EMBL/GenBank/DDBJ whole genome shotgun (WGS) entry which is preliminary data.</text>
</comment>
<dbReference type="AlphaFoldDB" id="A0AAE0E5J1"/>
<dbReference type="InterPro" id="IPR052929">
    <property type="entry name" value="RNase_H-like_EbsB-rel"/>
</dbReference>
<evidence type="ECO:0000313" key="3">
    <source>
        <dbReference type="Proteomes" id="UP001281410"/>
    </source>
</evidence>
<dbReference type="Proteomes" id="UP001281410">
    <property type="component" value="Unassembled WGS sequence"/>
</dbReference>
<dbReference type="InterPro" id="IPR002156">
    <property type="entry name" value="RNaseH_domain"/>
</dbReference>
<dbReference type="GO" id="GO:0003676">
    <property type="term" value="F:nucleic acid binding"/>
    <property type="evidence" value="ECO:0007669"/>
    <property type="project" value="InterPro"/>
</dbReference>
<name>A0AAE0E5J1_9ROSI</name>
<sequence length="285" mass="32392">MKVNKACPSCRREEESTMHARWDCHKLRYARSNWLPKNVVIRRNYANFLDFISDIATRIDNESLRTLCIIWWRIWFLRNSLVHKSSIPEYSDVVWWSRNFAAEYQATRFVKDKGLMVSYKGPSRWQAPTIGFYKVNCCAISDLGRYRVGIGIVIRDGSGHVMASCCQFLEAAFDSHVAAIMAILRGILFSKDCGLNPCVVESDNTVAVERVLSNNFLNASFGTILCEIADQRSQLTGMKIITTYSCVNRAAARLAKLALETLTSTAWMEDYPVCLKDLIEADMPS</sequence>
<dbReference type="SUPFAM" id="SSF53098">
    <property type="entry name" value="Ribonuclease H-like"/>
    <property type="match status" value="1"/>
</dbReference>
<dbReference type="InterPro" id="IPR036397">
    <property type="entry name" value="RNaseH_sf"/>
</dbReference>
<evidence type="ECO:0000313" key="2">
    <source>
        <dbReference type="EMBL" id="KAK3211791.1"/>
    </source>
</evidence>
<gene>
    <name evidence="2" type="ORF">Dsin_016497</name>
</gene>
<accession>A0AAE0E5J1</accession>
<keyword evidence="3" id="KW-1185">Reference proteome</keyword>
<dbReference type="EMBL" id="JANJYJ010000005">
    <property type="protein sequence ID" value="KAK3211791.1"/>
    <property type="molecule type" value="Genomic_DNA"/>
</dbReference>
<dbReference type="Gene3D" id="3.30.420.10">
    <property type="entry name" value="Ribonuclease H-like superfamily/Ribonuclease H"/>
    <property type="match status" value="1"/>
</dbReference>
<dbReference type="PANTHER" id="PTHR47074:SF48">
    <property type="entry name" value="POLYNUCLEOTIDYL TRANSFERASE, RIBONUCLEASE H-LIKE SUPERFAMILY PROTEIN"/>
    <property type="match status" value="1"/>
</dbReference>
<evidence type="ECO:0000259" key="1">
    <source>
        <dbReference type="Pfam" id="PF13456"/>
    </source>
</evidence>
<feature type="domain" description="RNase H type-1" evidence="1">
    <location>
        <begin position="149"/>
        <end position="258"/>
    </location>
</feature>
<dbReference type="GO" id="GO:0004523">
    <property type="term" value="F:RNA-DNA hybrid ribonuclease activity"/>
    <property type="evidence" value="ECO:0007669"/>
    <property type="project" value="InterPro"/>
</dbReference>
<reference evidence="2" key="1">
    <citation type="journal article" date="2023" name="Plant J.">
        <title>Genome sequences and population genomics provide insights into the demographic history, inbreeding, and mutation load of two 'living fossil' tree species of Dipteronia.</title>
        <authorList>
            <person name="Feng Y."/>
            <person name="Comes H.P."/>
            <person name="Chen J."/>
            <person name="Zhu S."/>
            <person name="Lu R."/>
            <person name="Zhang X."/>
            <person name="Li P."/>
            <person name="Qiu J."/>
            <person name="Olsen K.M."/>
            <person name="Qiu Y."/>
        </authorList>
    </citation>
    <scope>NUCLEOTIDE SEQUENCE</scope>
    <source>
        <strain evidence="2">NBL</strain>
    </source>
</reference>